<evidence type="ECO:0000313" key="2">
    <source>
        <dbReference type="EMBL" id="CAH0539602.1"/>
    </source>
</evidence>
<evidence type="ECO:0008006" key="4">
    <source>
        <dbReference type="Google" id="ProtNLM"/>
    </source>
</evidence>
<evidence type="ECO:0000256" key="1">
    <source>
        <dbReference type="SAM" id="SignalP"/>
    </source>
</evidence>
<proteinExistence type="predicted"/>
<keyword evidence="3" id="KW-1185">Reference proteome</keyword>
<reference evidence="2" key="1">
    <citation type="submission" date="2021-11" db="EMBL/GenBank/DDBJ databases">
        <authorList>
            <person name="Rodrigo-Torres L."/>
            <person name="Arahal R. D."/>
            <person name="Lucena T."/>
        </authorList>
    </citation>
    <scope>NUCLEOTIDE SEQUENCE</scope>
    <source>
        <strain evidence="2">CECT 7928</strain>
    </source>
</reference>
<gene>
    <name evidence="2" type="ORF">VMF7928_02277</name>
</gene>
<protein>
    <recommendedName>
        <fullName evidence="4">DUF1496 domain-containing protein</fullName>
    </recommendedName>
</protein>
<accession>A0ABN8E5Y3</accession>
<evidence type="ECO:0000313" key="3">
    <source>
        <dbReference type="Proteomes" id="UP000838748"/>
    </source>
</evidence>
<comment type="caution">
    <text evidence="2">The sequence shown here is derived from an EMBL/GenBank/DDBJ whole genome shotgun (WGS) entry which is preliminary data.</text>
</comment>
<sequence>MKYLLMLVGFCIAFQSYATTSVNAPKGASYCENGGDWYEVGTVIDKGEQQFVCHRSVKNQTARWQPFKLLKE</sequence>
<dbReference type="Proteomes" id="UP000838748">
    <property type="component" value="Unassembled WGS sequence"/>
</dbReference>
<keyword evidence="1" id="KW-0732">Signal</keyword>
<feature type="chain" id="PRO_5046890937" description="DUF1496 domain-containing protein" evidence="1">
    <location>
        <begin position="19"/>
        <end position="72"/>
    </location>
</feature>
<name>A0ABN8E5Y3_9VIBR</name>
<dbReference type="EMBL" id="CAKLDM010000002">
    <property type="protein sequence ID" value="CAH0539602.1"/>
    <property type="molecule type" value="Genomic_DNA"/>
</dbReference>
<feature type="signal peptide" evidence="1">
    <location>
        <begin position="1"/>
        <end position="18"/>
    </location>
</feature>
<organism evidence="2 3">
    <name type="scientific">Vibrio marisflavi CECT 7928</name>
    <dbReference type="NCBI Taxonomy" id="634439"/>
    <lineage>
        <taxon>Bacteria</taxon>
        <taxon>Pseudomonadati</taxon>
        <taxon>Pseudomonadota</taxon>
        <taxon>Gammaproteobacteria</taxon>
        <taxon>Vibrionales</taxon>
        <taxon>Vibrionaceae</taxon>
        <taxon>Vibrio</taxon>
    </lineage>
</organism>